<gene>
    <name evidence="2" type="ORF">AVDCRST_MAG96-2706</name>
</gene>
<evidence type="ECO:0000256" key="1">
    <source>
        <dbReference type="SAM" id="MobiDB-lite"/>
    </source>
</evidence>
<reference evidence="2" key="1">
    <citation type="submission" date="2020-02" db="EMBL/GenBank/DDBJ databases">
        <authorList>
            <person name="Meier V. D."/>
        </authorList>
    </citation>
    <scope>NUCLEOTIDE SEQUENCE</scope>
    <source>
        <strain evidence="2">AVDCRST_MAG96</strain>
    </source>
</reference>
<feature type="region of interest" description="Disordered" evidence="1">
    <location>
        <begin position="1"/>
        <end position="37"/>
    </location>
</feature>
<dbReference type="EMBL" id="CADCVN010001059">
    <property type="protein sequence ID" value="CAA9516354.1"/>
    <property type="molecule type" value="Genomic_DNA"/>
</dbReference>
<accession>A0A6J4T8T9</accession>
<protein>
    <submittedName>
        <fullName evidence="2">Uncharacterized protein</fullName>
    </submittedName>
</protein>
<proteinExistence type="predicted"/>
<name>A0A6J4T8T9_9BACT</name>
<organism evidence="2">
    <name type="scientific">uncultured Segetibacter sp</name>
    <dbReference type="NCBI Taxonomy" id="481133"/>
    <lineage>
        <taxon>Bacteria</taxon>
        <taxon>Pseudomonadati</taxon>
        <taxon>Bacteroidota</taxon>
        <taxon>Chitinophagia</taxon>
        <taxon>Chitinophagales</taxon>
        <taxon>Chitinophagaceae</taxon>
        <taxon>Segetibacter</taxon>
        <taxon>environmental samples</taxon>
    </lineage>
</organism>
<sequence>MPLIQKIMPQDSKDEPQRHSSREGQIKFLTPGLFTSG</sequence>
<feature type="compositionally biased region" description="Basic and acidic residues" evidence="1">
    <location>
        <begin position="11"/>
        <end position="25"/>
    </location>
</feature>
<evidence type="ECO:0000313" key="2">
    <source>
        <dbReference type="EMBL" id="CAA9516354.1"/>
    </source>
</evidence>
<dbReference type="AlphaFoldDB" id="A0A6J4T8T9"/>